<keyword evidence="2" id="KW-0808">Transferase</keyword>
<dbReference type="Gene3D" id="3.40.50.2000">
    <property type="entry name" value="Glycogen Phosphorylase B"/>
    <property type="match status" value="2"/>
</dbReference>
<keyword evidence="3" id="KW-0611">Plant defense</keyword>
<dbReference type="HOGENOM" id="CLU_328572_0_0_1"/>
<dbReference type="STRING" id="77586.A0A0D9VDK0"/>
<dbReference type="InterPro" id="IPR001574">
    <property type="entry name" value="Ribosome_inactivat_prot"/>
</dbReference>
<dbReference type="AlphaFoldDB" id="A0A0D9VDK0"/>
<dbReference type="InterPro" id="IPR036041">
    <property type="entry name" value="Ribosome-inact_prot_sf"/>
</dbReference>
<protein>
    <recommendedName>
        <fullName evidence="4">Glycosyltransferase N-terminal domain-containing protein</fullName>
    </recommendedName>
</protein>
<accession>A0A0D9VDK0</accession>
<evidence type="ECO:0000256" key="1">
    <source>
        <dbReference type="ARBA" id="ARBA00009995"/>
    </source>
</evidence>
<dbReference type="EnsemblPlants" id="LPERR02G06960.1">
    <property type="protein sequence ID" value="LPERR02G06960.1"/>
    <property type="gene ID" value="LPERR02G06960"/>
</dbReference>
<proteinExistence type="inferred from homology"/>
<dbReference type="GO" id="GO:0035251">
    <property type="term" value="F:UDP-glucosyltransferase activity"/>
    <property type="evidence" value="ECO:0007669"/>
    <property type="project" value="TreeGrafter"/>
</dbReference>
<evidence type="ECO:0000256" key="2">
    <source>
        <dbReference type="ARBA" id="ARBA00022679"/>
    </source>
</evidence>
<reference evidence="5" key="3">
    <citation type="submission" date="2015-04" db="UniProtKB">
        <authorList>
            <consortium name="EnsemblPlants"/>
        </authorList>
    </citation>
    <scope>IDENTIFICATION</scope>
</reference>
<evidence type="ECO:0000313" key="5">
    <source>
        <dbReference type="EnsemblPlants" id="LPERR02G06960.1"/>
    </source>
</evidence>
<dbReference type="InterPro" id="IPR058980">
    <property type="entry name" value="Glyco_transf_N"/>
</dbReference>
<dbReference type="InterPro" id="IPR016138">
    <property type="entry name" value="Ribosome_inactivat_prot_sub1"/>
</dbReference>
<dbReference type="Gramene" id="LPERR02G06960.1">
    <property type="protein sequence ID" value="LPERR02G06960.1"/>
    <property type="gene ID" value="LPERR02G06960"/>
</dbReference>
<name>A0A0D9VDK0_9ORYZ</name>
<evidence type="ECO:0000256" key="3">
    <source>
        <dbReference type="RuleBase" id="RU004915"/>
    </source>
</evidence>
<organism evidence="5 6">
    <name type="scientific">Leersia perrieri</name>
    <dbReference type="NCBI Taxonomy" id="77586"/>
    <lineage>
        <taxon>Eukaryota</taxon>
        <taxon>Viridiplantae</taxon>
        <taxon>Streptophyta</taxon>
        <taxon>Embryophyta</taxon>
        <taxon>Tracheophyta</taxon>
        <taxon>Spermatophyta</taxon>
        <taxon>Magnoliopsida</taxon>
        <taxon>Liliopsida</taxon>
        <taxon>Poales</taxon>
        <taxon>Poaceae</taxon>
        <taxon>BOP clade</taxon>
        <taxon>Oryzoideae</taxon>
        <taxon>Oryzeae</taxon>
        <taxon>Oryzinae</taxon>
        <taxon>Leersia</taxon>
    </lineage>
</organism>
<dbReference type="InterPro" id="IPR002213">
    <property type="entry name" value="UDP_glucos_trans"/>
</dbReference>
<dbReference type="PANTHER" id="PTHR48047:SF25">
    <property type="entry name" value="OS02G0207100 PROTEIN"/>
    <property type="match status" value="1"/>
</dbReference>
<reference evidence="6" key="2">
    <citation type="submission" date="2013-12" db="EMBL/GenBank/DDBJ databases">
        <authorList>
            <person name="Yu Y."/>
            <person name="Lee S."/>
            <person name="de Baynast K."/>
            <person name="Wissotski M."/>
            <person name="Liu L."/>
            <person name="Talag J."/>
            <person name="Goicoechea J."/>
            <person name="Angelova A."/>
            <person name="Jetty R."/>
            <person name="Kudrna D."/>
            <person name="Golser W."/>
            <person name="Rivera L."/>
            <person name="Zhang J."/>
            <person name="Wing R."/>
        </authorList>
    </citation>
    <scope>NUCLEOTIDE SEQUENCE</scope>
</reference>
<feature type="domain" description="Glycosyltransferase N-terminal" evidence="4">
    <location>
        <begin position="382"/>
        <end position="625"/>
    </location>
</feature>
<dbReference type="Pfam" id="PF00161">
    <property type="entry name" value="RIP"/>
    <property type="match status" value="2"/>
</dbReference>
<comment type="catalytic activity">
    <reaction evidence="3">
        <text>Endohydrolysis of the N-glycosidic bond at one specific adenosine on the 28S rRNA.</text>
        <dbReference type="EC" id="3.2.2.22"/>
    </reaction>
</comment>
<comment type="similarity">
    <text evidence="3">Belongs to the ribosome-inactivating protein family.</text>
</comment>
<keyword evidence="3" id="KW-0800">Toxin</keyword>
<dbReference type="CDD" id="cd03784">
    <property type="entry name" value="GT1_Gtf-like"/>
    <property type="match status" value="1"/>
</dbReference>
<dbReference type="GO" id="GO:0030598">
    <property type="term" value="F:rRNA N-glycosylase activity"/>
    <property type="evidence" value="ECO:0007669"/>
    <property type="project" value="UniProtKB-EC"/>
</dbReference>
<dbReference type="Proteomes" id="UP000032180">
    <property type="component" value="Chromosome 2"/>
</dbReference>
<dbReference type="Pfam" id="PF00201">
    <property type="entry name" value="UDPGT"/>
    <property type="match status" value="1"/>
</dbReference>
<dbReference type="Gene3D" id="3.40.420.10">
    <property type="entry name" value="Ricin (A subunit), domain 1"/>
    <property type="match status" value="2"/>
</dbReference>
<dbReference type="GO" id="GO:0090729">
    <property type="term" value="F:toxin activity"/>
    <property type="evidence" value="ECO:0007669"/>
    <property type="project" value="UniProtKB-KW"/>
</dbReference>
<dbReference type="PROSITE" id="PS00375">
    <property type="entry name" value="UDPGT"/>
    <property type="match status" value="1"/>
</dbReference>
<dbReference type="InterPro" id="IPR035595">
    <property type="entry name" value="UDP_glycos_trans_CS"/>
</dbReference>
<sequence>MAQRRPVFYDLPFRWVMVDIAVAAESGEEVKTTLVLADDDLVFAGFANSSGHWHITEDFYRSGLPDPITKVPIRHNYFDLIGGHWNLSKVPLGKQSAIQAARTFASYSSAMTSVEQLRQAFLWLYVMLTEAMRLRAIRNTFVGRWEEESFIYPGHAEYVVYWGQLSYVLLRWQQSHFQHWPDPGSIVGQSLKDIDVNNPNDALQIDFRGGLPDPVTTIPIAPNYNDQVDHGVLNKLCEVPLGKKPAIEAVRTLASYNSATTTEAELRQAFARIYLMTTEALRFKAIRNTFAGRWEEESFICPDHAEYVWFIGDMLFYALVRWQQNRFEHWPDSDSILDQSLKSINVNNANDALQIVDFLLAASPAMAPPENSSKSPPPPHFILSPLAAHGHLIPMVDLARHLASRGARASLVTTPLNAARLRDVADRAARDGHPLDLVELPFSPSDHDPNLPPDSHNVDKLTNNAQLAPFVNALRHGLAAPFDAYVSSLHPRPSCIISDWCNTWTVDPARRLGIPRLFFHGPSCLYSLCDLNAVAHGLHEQIASSTDHNEAHLVPGVPLRVTVTRSTIPGYYNAPGCEALRDEAIAAMRDADGVVVNTFADIEAQFVACYEAALGKKSVYTVGPLCIDSRDDVAMADLLGDGNGNAADVDDQQRAVAAWLDAQVPGSVVYVSFGSVLRKLPSHLFEVGHGLEESGRPFVWVVKESEAAATPEMRDWLHDFVSRTATRGVVVRGWAPQVAILSHVAVGGFVTHCGWNSMTEALAHGVPVVTWPHFSDQFINEQLAVDVLGVGVRIATSTGRPVMLLNDGSAPVVRGDVARAVSELMDGGEEGEERRRKAKEYGEKARRAMARGGSSYENVTRLIERFVRSGVEEEH</sequence>
<dbReference type="FunFam" id="3.40.50.2000:FF:000063">
    <property type="entry name" value="Glycosyltransferase"/>
    <property type="match status" value="1"/>
</dbReference>
<evidence type="ECO:0000259" key="4">
    <source>
        <dbReference type="Pfam" id="PF26168"/>
    </source>
</evidence>
<comment type="similarity">
    <text evidence="1">Belongs to the UDP-glycosyltransferase family.</text>
</comment>
<dbReference type="eggNOG" id="KOG1192">
    <property type="taxonomic scope" value="Eukaryota"/>
</dbReference>
<reference evidence="5 6" key="1">
    <citation type="submission" date="2012-08" db="EMBL/GenBank/DDBJ databases">
        <title>Oryza genome evolution.</title>
        <authorList>
            <person name="Wing R.A."/>
        </authorList>
    </citation>
    <scope>NUCLEOTIDE SEQUENCE</scope>
</reference>
<dbReference type="PANTHER" id="PTHR48047">
    <property type="entry name" value="GLYCOSYLTRANSFERASE"/>
    <property type="match status" value="1"/>
</dbReference>
<dbReference type="SUPFAM" id="SSF53756">
    <property type="entry name" value="UDP-Glycosyltransferase/glycogen phosphorylase"/>
    <property type="match status" value="1"/>
</dbReference>
<dbReference type="Pfam" id="PF26168">
    <property type="entry name" value="Glyco_transf_N"/>
    <property type="match status" value="1"/>
</dbReference>
<keyword evidence="3" id="KW-0378">Hydrolase</keyword>
<dbReference type="SUPFAM" id="SSF56371">
    <property type="entry name" value="Ribosome inactivating proteins (RIP)"/>
    <property type="match status" value="2"/>
</dbReference>
<dbReference type="GO" id="GO:0006952">
    <property type="term" value="P:defense response"/>
    <property type="evidence" value="ECO:0007669"/>
    <property type="project" value="UniProtKB-KW"/>
</dbReference>
<evidence type="ECO:0000313" key="6">
    <source>
        <dbReference type="Proteomes" id="UP000032180"/>
    </source>
</evidence>
<dbReference type="GO" id="GO:0017148">
    <property type="term" value="P:negative regulation of translation"/>
    <property type="evidence" value="ECO:0007669"/>
    <property type="project" value="UniProtKB-KW"/>
</dbReference>
<keyword evidence="6" id="KW-1185">Reference proteome</keyword>
<keyword evidence="3" id="KW-0652">Protein synthesis inhibitor</keyword>